<dbReference type="GO" id="GO:0005886">
    <property type="term" value="C:plasma membrane"/>
    <property type="evidence" value="ECO:0007669"/>
    <property type="project" value="InterPro"/>
</dbReference>
<dbReference type="AlphaFoldDB" id="A0A3P6TUF4"/>
<dbReference type="GO" id="GO:0006884">
    <property type="term" value="P:cell volume homeostasis"/>
    <property type="evidence" value="ECO:0007669"/>
    <property type="project" value="InterPro"/>
</dbReference>
<evidence type="ECO:0000256" key="1">
    <source>
        <dbReference type="ARBA" id="ARBA00004123"/>
    </source>
</evidence>
<comment type="similarity">
    <text evidence="3">Belongs to the pICln (TC 1.A.47) family.</text>
</comment>
<keyword evidence="6" id="KW-0539">Nucleus</keyword>
<feature type="compositionally biased region" description="Polar residues" evidence="8">
    <location>
        <begin position="199"/>
        <end position="212"/>
    </location>
</feature>
<feature type="compositionally biased region" description="Acidic residues" evidence="8">
    <location>
        <begin position="164"/>
        <end position="193"/>
    </location>
</feature>
<dbReference type="OMA" id="YFMLDHK"/>
<evidence type="ECO:0000256" key="8">
    <source>
        <dbReference type="SAM" id="MobiDB-lite"/>
    </source>
</evidence>
<dbReference type="GO" id="GO:0034715">
    <property type="term" value="C:pICln-Sm protein complex"/>
    <property type="evidence" value="ECO:0007669"/>
    <property type="project" value="InterPro"/>
</dbReference>
<dbReference type="GO" id="GO:0006821">
    <property type="term" value="P:chloride transport"/>
    <property type="evidence" value="ECO:0007669"/>
    <property type="project" value="InterPro"/>
</dbReference>
<dbReference type="GO" id="GO:0034709">
    <property type="term" value="C:methylosome"/>
    <property type="evidence" value="ECO:0007669"/>
    <property type="project" value="InterPro"/>
</dbReference>
<evidence type="ECO:0000313" key="10">
    <source>
        <dbReference type="Proteomes" id="UP000277928"/>
    </source>
</evidence>
<keyword evidence="5" id="KW-0963">Cytoplasm</keyword>
<reference evidence="9 10" key="1">
    <citation type="submission" date="2018-08" db="EMBL/GenBank/DDBJ databases">
        <authorList>
            <person name="Laetsch R D."/>
            <person name="Stevens L."/>
            <person name="Kumar S."/>
            <person name="Blaxter L. M."/>
        </authorList>
    </citation>
    <scope>NUCLEOTIDE SEQUENCE [LARGE SCALE GENOMIC DNA]</scope>
</reference>
<dbReference type="STRING" id="42156.A0A3P6TUF4"/>
<dbReference type="InterPro" id="IPR039924">
    <property type="entry name" value="ICln/Lot5/Saf5"/>
</dbReference>
<evidence type="ECO:0000256" key="5">
    <source>
        <dbReference type="ARBA" id="ARBA00022490"/>
    </source>
</evidence>
<dbReference type="GO" id="GO:0000387">
    <property type="term" value="P:spliceosomal snRNP assembly"/>
    <property type="evidence" value="ECO:0007669"/>
    <property type="project" value="InterPro"/>
</dbReference>
<proteinExistence type="inferred from homology"/>
<dbReference type="Gene3D" id="2.30.29.30">
    <property type="entry name" value="Pleckstrin-homology domain (PH domain)/Phosphotyrosine-binding domain (PTB)"/>
    <property type="match status" value="1"/>
</dbReference>
<dbReference type="GO" id="GO:0005829">
    <property type="term" value="C:cytosol"/>
    <property type="evidence" value="ECO:0007669"/>
    <property type="project" value="InterPro"/>
</dbReference>
<dbReference type="InterPro" id="IPR011993">
    <property type="entry name" value="PH-like_dom_sf"/>
</dbReference>
<evidence type="ECO:0000256" key="3">
    <source>
        <dbReference type="ARBA" id="ARBA00007054"/>
    </source>
</evidence>
<evidence type="ECO:0000256" key="4">
    <source>
        <dbReference type="ARBA" id="ARBA00015653"/>
    </source>
</evidence>
<comment type="function">
    <text evidence="7">Involved in both the assembly of spliceosomal snRNPs and the methylation of Sm proteins. Chaperone that regulates the assembly of spliceosomal U1, U2, U4 and U5 small nuclear ribonucleoproteins (snRNPs), the building blocks of the spliceosome, and thereby plays an important role in the splicing of cellular pre-mRNAs. Most spliceosomal snRNPs contain a common set of Sm proteins SNRPB, SNRPD1, SNRPD2, SNRPD3, SNRPE, SNRPF and SNRPG that assemble in a heptameric protein ring on the Sm site of the small nuclear RNA to form the core snRNP (Sm core). In the cytosol, the Sm proteins SNRPD1, SNRPD2, SNRPE, SNRPF and SNRPG are trapped in an inactive 6S pICln-Sm complex by the chaperone CLNS1A that controls the assembly of the core snRNP. Dissociation by the SMN complex of CLNS1A from the trapped Sm proteins and their transfer to an SMN-Sm complex triggers the assembly of core snRNPs and their transport to the nucleus.</text>
</comment>
<evidence type="ECO:0000256" key="6">
    <source>
        <dbReference type="ARBA" id="ARBA00023242"/>
    </source>
</evidence>
<dbReference type="OrthoDB" id="19714at2759"/>
<dbReference type="PANTHER" id="PTHR21399:SF0">
    <property type="entry name" value="METHYLOSOME SUBUNIT PICLN"/>
    <property type="match status" value="1"/>
</dbReference>
<feature type="region of interest" description="Disordered" evidence="8">
    <location>
        <begin position="163"/>
        <end position="234"/>
    </location>
</feature>
<dbReference type="GO" id="GO:0045292">
    <property type="term" value="P:mRNA cis splicing, via spliceosome"/>
    <property type="evidence" value="ECO:0007669"/>
    <property type="project" value="TreeGrafter"/>
</dbReference>
<dbReference type="EMBL" id="UYRX01000656">
    <property type="protein sequence ID" value="VDK85035.1"/>
    <property type="molecule type" value="Genomic_DNA"/>
</dbReference>
<accession>A0A3P6TUF4</accession>
<evidence type="ECO:0000256" key="7">
    <source>
        <dbReference type="ARBA" id="ARBA00045890"/>
    </source>
</evidence>
<keyword evidence="10" id="KW-1185">Reference proteome</keyword>
<dbReference type="Pfam" id="PF03517">
    <property type="entry name" value="Voldacs"/>
    <property type="match status" value="1"/>
</dbReference>
<name>A0A3P6TUF4_LITSI</name>
<gene>
    <name evidence="9" type="ORF">NLS_LOCUS6928</name>
</gene>
<dbReference type="GO" id="GO:0005681">
    <property type="term" value="C:spliceosomal complex"/>
    <property type="evidence" value="ECO:0007669"/>
    <property type="project" value="TreeGrafter"/>
</dbReference>
<dbReference type="Proteomes" id="UP000277928">
    <property type="component" value="Unassembled WGS sequence"/>
</dbReference>
<comment type="subcellular location">
    <subcellularLocation>
        <location evidence="2">Cytoplasm</location>
    </subcellularLocation>
    <subcellularLocation>
        <location evidence="1">Nucleus</location>
    </subcellularLocation>
</comment>
<dbReference type="PANTHER" id="PTHR21399">
    <property type="entry name" value="CHLORIDE CONDUCTANCE REGULATORY PROTEIN ICLN"/>
    <property type="match status" value="1"/>
</dbReference>
<evidence type="ECO:0000256" key="2">
    <source>
        <dbReference type="ARBA" id="ARBA00004496"/>
    </source>
</evidence>
<evidence type="ECO:0000313" key="9">
    <source>
        <dbReference type="EMBL" id="VDK85035.1"/>
    </source>
</evidence>
<feature type="region of interest" description="Disordered" evidence="8">
    <location>
        <begin position="109"/>
        <end position="131"/>
    </location>
</feature>
<organism evidence="9 10">
    <name type="scientific">Litomosoides sigmodontis</name>
    <name type="common">Filarial nematode worm</name>
    <dbReference type="NCBI Taxonomy" id="42156"/>
    <lineage>
        <taxon>Eukaryota</taxon>
        <taxon>Metazoa</taxon>
        <taxon>Ecdysozoa</taxon>
        <taxon>Nematoda</taxon>
        <taxon>Chromadorea</taxon>
        <taxon>Rhabditida</taxon>
        <taxon>Spirurina</taxon>
        <taxon>Spiruromorpha</taxon>
        <taxon>Filarioidea</taxon>
        <taxon>Onchocercidae</taxon>
        <taxon>Litomosoides</taxon>
    </lineage>
</organism>
<protein>
    <recommendedName>
        <fullName evidence="4">Methylosome subunit pICln</fullName>
    </recommendedName>
</protein>
<dbReference type="InterPro" id="IPR003521">
    <property type="entry name" value="ICln"/>
</dbReference>
<dbReference type="PRINTS" id="PR01348">
    <property type="entry name" value="ICLNCHANNEL"/>
</dbReference>
<sequence length="234" mass="25550">MIVLSNVVAPTDGIRLIQGQVTAYIESESAGEGELTVSESSVTWISSISGQGFSLTYPSIILHAISRDASVFPEECIYVLADAKGSDIGIQSSEESVSTAQSVTGNGIEEQAEFDEGRAENGFGDNYGDDDDDDKMHLAIRFAPQDKTILQNIYQQMCECQELNPDEGDDFSDDFTMDPEGDFSENKSDEEDNERNGPGDQNTIYFRNTSTNVHRHEANGDQSDASGSERMEEG</sequence>